<comment type="similarity">
    <text evidence="2">Belongs to the UPF0014 family.</text>
</comment>
<feature type="transmembrane region" description="Helical" evidence="6">
    <location>
        <begin position="224"/>
        <end position="246"/>
    </location>
</feature>
<feature type="transmembrane region" description="Helical" evidence="6">
    <location>
        <begin position="40"/>
        <end position="59"/>
    </location>
</feature>
<evidence type="ECO:0000256" key="4">
    <source>
        <dbReference type="ARBA" id="ARBA00022989"/>
    </source>
</evidence>
<keyword evidence="4 6" id="KW-1133">Transmembrane helix</keyword>
<evidence type="ECO:0000256" key="2">
    <source>
        <dbReference type="ARBA" id="ARBA00005268"/>
    </source>
</evidence>
<evidence type="ECO:0000313" key="8">
    <source>
        <dbReference type="Proteomes" id="UP000242180"/>
    </source>
</evidence>
<dbReference type="Pfam" id="PF03649">
    <property type="entry name" value="UPF0014"/>
    <property type="match status" value="1"/>
</dbReference>
<evidence type="ECO:0000313" key="7">
    <source>
        <dbReference type="EMBL" id="ORY96295.1"/>
    </source>
</evidence>
<proteinExistence type="inferred from homology"/>
<dbReference type="PANTHER" id="PTHR30028:SF0">
    <property type="entry name" value="PROTEIN ALUMINUM SENSITIVE 3"/>
    <property type="match status" value="1"/>
</dbReference>
<feature type="transmembrane region" description="Helical" evidence="6">
    <location>
        <begin position="183"/>
        <end position="204"/>
    </location>
</feature>
<dbReference type="OMA" id="THAPMLE"/>
<evidence type="ECO:0000256" key="1">
    <source>
        <dbReference type="ARBA" id="ARBA00004141"/>
    </source>
</evidence>
<dbReference type="InParanoid" id="A0A1X2HBV9"/>
<evidence type="ECO:0000256" key="6">
    <source>
        <dbReference type="SAM" id="Phobius"/>
    </source>
</evidence>
<feature type="transmembrane region" description="Helical" evidence="6">
    <location>
        <begin position="13"/>
        <end position="33"/>
    </location>
</feature>
<dbReference type="InterPro" id="IPR005226">
    <property type="entry name" value="UPF0014_fam"/>
</dbReference>
<dbReference type="EMBL" id="MCGN01000005">
    <property type="protein sequence ID" value="ORY96295.1"/>
    <property type="molecule type" value="Genomic_DNA"/>
</dbReference>
<keyword evidence="8" id="KW-1185">Reference proteome</keyword>
<dbReference type="OrthoDB" id="432685at2759"/>
<keyword evidence="5 6" id="KW-0472">Membrane</keyword>
<organism evidence="7 8">
    <name type="scientific">Syncephalastrum racemosum</name>
    <name type="common">Filamentous fungus</name>
    <dbReference type="NCBI Taxonomy" id="13706"/>
    <lineage>
        <taxon>Eukaryota</taxon>
        <taxon>Fungi</taxon>
        <taxon>Fungi incertae sedis</taxon>
        <taxon>Mucoromycota</taxon>
        <taxon>Mucoromycotina</taxon>
        <taxon>Mucoromycetes</taxon>
        <taxon>Mucorales</taxon>
        <taxon>Syncephalastraceae</taxon>
        <taxon>Syncephalastrum</taxon>
    </lineage>
</organism>
<evidence type="ECO:0000256" key="5">
    <source>
        <dbReference type="ARBA" id="ARBA00023136"/>
    </source>
</evidence>
<keyword evidence="3 6" id="KW-0812">Transmembrane</keyword>
<protein>
    <submittedName>
        <fullName evidence="7">UPF0014 family</fullName>
    </submittedName>
</protein>
<gene>
    <name evidence="7" type="ORF">BCR43DRAFT_439561</name>
</gene>
<dbReference type="PANTHER" id="PTHR30028">
    <property type="entry name" value="UPF0014 INNER MEMBRANE PROTEIN YBBM-RELATED"/>
    <property type="match status" value="1"/>
</dbReference>
<comment type="subcellular location">
    <subcellularLocation>
        <location evidence="1">Membrane</location>
        <topology evidence="1">Multi-pass membrane protein</topology>
    </subcellularLocation>
</comment>
<accession>A0A1X2HBV9</accession>
<comment type="caution">
    <text evidence="7">The sequence shown here is derived from an EMBL/GenBank/DDBJ whole genome shotgun (WGS) entry which is preliminary data.</text>
</comment>
<name>A0A1X2HBV9_SYNRA</name>
<evidence type="ECO:0000256" key="3">
    <source>
        <dbReference type="ARBA" id="ARBA00022692"/>
    </source>
</evidence>
<feature type="transmembrane region" description="Helical" evidence="6">
    <location>
        <begin position="71"/>
        <end position="88"/>
    </location>
</feature>
<dbReference type="AlphaFoldDB" id="A0A1X2HBV9"/>
<sequence length="254" mass="27802">MDDPSSSDLALDWWNVAGASIFVIIAVVFSRLYHVRLEQPLIVSSLRCVVQLTLMGLVLDDVLHIKSPWSVLGVTVLLVLLGAYETVYHRSGKMITGMVLKEKNTVGSLGILFALKKSPFWEPTVFVPVMGMLLGNSMASLAMASRACIESVIANADILETRLAFGASRFEAVRMMSYEPIRLAMLPCLTQLSVMGMINIPGLMTGQILAGTPIRDAVIYQQCIMFMVTASCGIGALLTVWVSLGWENHADMFR</sequence>
<reference evidence="7 8" key="1">
    <citation type="submission" date="2016-07" db="EMBL/GenBank/DDBJ databases">
        <title>Pervasive Adenine N6-methylation of Active Genes in Fungi.</title>
        <authorList>
            <consortium name="DOE Joint Genome Institute"/>
            <person name="Mondo S.J."/>
            <person name="Dannebaum R.O."/>
            <person name="Kuo R.C."/>
            <person name="Labutti K."/>
            <person name="Haridas S."/>
            <person name="Kuo A."/>
            <person name="Salamov A."/>
            <person name="Ahrendt S.R."/>
            <person name="Lipzen A."/>
            <person name="Sullivan W."/>
            <person name="Andreopoulos W.B."/>
            <person name="Clum A."/>
            <person name="Lindquist E."/>
            <person name="Daum C."/>
            <person name="Ramamoorthy G.K."/>
            <person name="Gryganskyi A."/>
            <person name="Culley D."/>
            <person name="Magnuson J.K."/>
            <person name="James T.Y."/>
            <person name="O'Malley M.A."/>
            <person name="Stajich J.E."/>
            <person name="Spatafora J.W."/>
            <person name="Visel A."/>
            <person name="Grigoriev I.V."/>
        </authorList>
    </citation>
    <scope>NUCLEOTIDE SEQUENCE [LARGE SCALE GENOMIC DNA]</scope>
    <source>
        <strain evidence="7 8">NRRL 2496</strain>
    </source>
</reference>
<dbReference type="GO" id="GO:0005886">
    <property type="term" value="C:plasma membrane"/>
    <property type="evidence" value="ECO:0007669"/>
    <property type="project" value="TreeGrafter"/>
</dbReference>
<dbReference type="Proteomes" id="UP000242180">
    <property type="component" value="Unassembled WGS sequence"/>
</dbReference>